<accession>A0ACB6Q931</accession>
<dbReference type="Proteomes" id="UP000799755">
    <property type="component" value="Unassembled WGS sequence"/>
</dbReference>
<name>A0ACB6Q931_9PLEO</name>
<keyword evidence="2" id="KW-1185">Reference proteome</keyword>
<evidence type="ECO:0000313" key="1">
    <source>
        <dbReference type="EMBL" id="KAF2462637.1"/>
    </source>
</evidence>
<dbReference type="EMBL" id="MU003570">
    <property type="protein sequence ID" value="KAF2462637.1"/>
    <property type="molecule type" value="Genomic_DNA"/>
</dbReference>
<sequence>MPTPRGLAFQLQPPGFGLIQERIRADLFALVIRAILWNQTTARARRPIVFRLLTQYPSPQALAKASVADLTALIYCLGLHNIRARRLISLAQAWVSSPPCAERRYGRRDYPNSGEGVKNGLLLDPNDKREGWEIAHLPGIGPYALDGFRIFFRDQLHGFEGKGEVEPEWQRVVPLDKDLRAYLVWRWRQDGWRWNFKTGERVRVELA</sequence>
<evidence type="ECO:0000313" key="2">
    <source>
        <dbReference type="Proteomes" id="UP000799755"/>
    </source>
</evidence>
<organism evidence="1 2">
    <name type="scientific">Lindgomyces ingoldianus</name>
    <dbReference type="NCBI Taxonomy" id="673940"/>
    <lineage>
        <taxon>Eukaryota</taxon>
        <taxon>Fungi</taxon>
        <taxon>Dikarya</taxon>
        <taxon>Ascomycota</taxon>
        <taxon>Pezizomycotina</taxon>
        <taxon>Dothideomycetes</taxon>
        <taxon>Pleosporomycetidae</taxon>
        <taxon>Pleosporales</taxon>
        <taxon>Lindgomycetaceae</taxon>
        <taxon>Lindgomyces</taxon>
    </lineage>
</organism>
<protein>
    <submittedName>
        <fullName evidence="1">DNA glycosylase</fullName>
    </submittedName>
</protein>
<comment type="caution">
    <text evidence="1">The sequence shown here is derived from an EMBL/GenBank/DDBJ whole genome shotgun (WGS) entry which is preliminary data.</text>
</comment>
<proteinExistence type="predicted"/>
<reference evidence="1" key="1">
    <citation type="journal article" date="2020" name="Stud. Mycol.">
        <title>101 Dothideomycetes genomes: a test case for predicting lifestyles and emergence of pathogens.</title>
        <authorList>
            <person name="Haridas S."/>
            <person name="Albert R."/>
            <person name="Binder M."/>
            <person name="Bloem J."/>
            <person name="Labutti K."/>
            <person name="Salamov A."/>
            <person name="Andreopoulos B."/>
            <person name="Baker S."/>
            <person name="Barry K."/>
            <person name="Bills G."/>
            <person name="Bluhm B."/>
            <person name="Cannon C."/>
            <person name="Castanera R."/>
            <person name="Culley D."/>
            <person name="Daum C."/>
            <person name="Ezra D."/>
            <person name="Gonzalez J."/>
            <person name="Henrissat B."/>
            <person name="Kuo A."/>
            <person name="Liang C."/>
            <person name="Lipzen A."/>
            <person name="Lutzoni F."/>
            <person name="Magnuson J."/>
            <person name="Mondo S."/>
            <person name="Nolan M."/>
            <person name="Ohm R."/>
            <person name="Pangilinan J."/>
            <person name="Park H.-J."/>
            <person name="Ramirez L."/>
            <person name="Alfaro M."/>
            <person name="Sun H."/>
            <person name="Tritt A."/>
            <person name="Yoshinaga Y."/>
            <person name="Zwiers L.-H."/>
            <person name="Turgeon B."/>
            <person name="Goodwin S."/>
            <person name="Spatafora J."/>
            <person name="Crous P."/>
            <person name="Grigoriev I."/>
        </authorList>
    </citation>
    <scope>NUCLEOTIDE SEQUENCE</scope>
    <source>
        <strain evidence="1">ATCC 200398</strain>
    </source>
</reference>
<gene>
    <name evidence="1" type="ORF">BDR25DRAFT_248393</name>
</gene>